<name>A0A1M6A6C4_9FLAO</name>
<dbReference type="Proteomes" id="UP000184231">
    <property type="component" value="Unassembled WGS sequence"/>
</dbReference>
<keyword evidence="2" id="KW-0175">Coiled coil</keyword>
<dbReference type="InterPro" id="IPR011990">
    <property type="entry name" value="TPR-like_helical_dom_sf"/>
</dbReference>
<dbReference type="Gene3D" id="1.25.40.10">
    <property type="entry name" value="Tetratricopeptide repeat domain"/>
    <property type="match status" value="2"/>
</dbReference>
<dbReference type="EMBL" id="FQYX01000001">
    <property type="protein sequence ID" value="SHI31703.1"/>
    <property type="molecule type" value="Genomic_DNA"/>
</dbReference>
<dbReference type="STRING" id="558155.SAMN04487911_10190"/>
<accession>A0A1M6A6C4</accession>
<dbReference type="PROSITE" id="PS50005">
    <property type="entry name" value="TPR"/>
    <property type="match status" value="1"/>
</dbReference>
<proteinExistence type="predicted"/>
<dbReference type="InterPro" id="IPR019734">
    <property type="entry name" value="TPR_rpt"/>
</dbReference>
<organism evidence="3 4">
    <name type="scientific">Arenibacter nanhaiticus</name>
    <dbReference type="NCBI Taxonomy" id="558155"/>
    <lineage>
        <taxon>Bacteria</taxon>
        <taxon>Pseudomonadati</taxon>
        <taxon>Bacteroidota</taxon>
        <taxon>Flavobacteriia</taxon>
        <taxon>Flavobacteriales</taxon>
        <taxon>Flavobacteriaceae</taxon>
        <taxon>Arenibacter</taxon>
    </lineage>
</organism>
<dbReference type="SMART" id="SM00028">
    <property type="entry name" value="TPR"/>
    <property type="match status" value="3"/>
</dbReference>
<protein>
    <submittedName>
        <fullName evidence="3">Protein involved in gliding motility SprE</fullName>
    </submittedName>
</protein>
<keyword evidence="1" id="KW-0802">TPR repeat</keyword>
<reference evidence="3 4" key="1">
    <citation type="submission" date="2016-11" db="EMBL/GenBank/DDBJ databases">
        <authorList>
            <person name="Jaros S."/>
            <person name="Januszkiewicz K."/>
            <person name="Wedrychowicz H."/>
        </authorList>
    </citation>
    <scope>NUCLEOTIDE SEQUENCE [LARGE SCALE GENOMIC DNA]</scope>
    <source>
        <strain evidence="3 4">CGMCC 1.8863</strain>
    </source>
</reference>
<feature type="repeat" description="TPR" evidence="1">
    <location>
        <begin position="196"/>
        <end position="229"/>
    </location>
</feature>
<gene>
    <name evidence="3" type="ORF">SAMN04487911_10190</name>
</gene>
<dbReference type="AlphaFoldDB" id="A0A1M6A6C4"/>
<evidence type="ECO:0000256" key="1">
    <source>
        <dbReference type="PROSITE-ProRule" id="PRU00339"/>
    </source>
</evidence>
<feature type="coiled-coil region" evidence="2">
    <location>
        <begin position="127"/>
        <end position="154"/>
    </location>
</feature>
<evidence type="ECO:0000313" key="3">
    <source>
        <dbReference type="EMBL" id="SHI31703.1"/>
    </source>
</evidence>
<sequence>MNTKYNTLYNGNLAFEEGRQGLNDTYRDNYWEILPVERMEVTDDIKLDSEDNNPNFIIAEEKAAKAIQKHSMMIKDTEHNPQTDEAFLLLGKARYFDQRYIPALEAFNYILNRYTYSDKLNEAVIWREKVNIRLENEEIALENLKRLLKLYRLKDQEYADARAMMGQAYINLKVVDTAIQQLKIASAYTRKNPEKGRYYYIIGQLYNQLGKKDSANMAFDQVIALNRSSPRVYKVNAELQKIQNTVITEENKEAVFEFLSEMEENRENRPFLNKIYHQLAQYHLGDGSDSLALDYFNKSLRATERMPQLNALNYEAMALYNFEDNNYKVAGAYYDSVLLNLPENTNKYRVVKKKLDNLQDVIKYEDIAKDTDSIISLYEMPLTARETYFKDYIAQLRAAKEEAQKGKDKLINTGVASFGNAKGGKDSQGKFYFYNVTALGYGKTDFKSRWGNRVLEDDWRWSTKTKVQAQYADTPMDRAEAPLAATDEQQYNLDFYLESIPQEEAIIDSLRRERNFANYQLGLIYKEKFKENHLAAAKLEAVLKSAPEERLIIPSKYNLYKIYEEEGSPLVVSMKNDIIANHPESRYAEILINPQAILQGSVESPDAKYGELYKMFQNQEYVAVIAQAEENIAKYTGDPIVPKLEMLKANAIGRVMGYEDFKEALNFVALNYPNHPEGKKAQAMVNDLLPRLSNTDFIRASEEGSRGNWKLVFPMKIKDNAKALKLKALLEKSMKDLKYTHKISKDIYTIEDQFVIVHGFLSEEYALGYAELLKNNKDYLVNDENFVILSTNYKIVQIHKNLQAYRAQQ</sequence>
<evidence type="ECO:0000313" key="4">
    <source>
        <dbReference type="Proteomes" id="UP000184231"/>
    </source>
</evidence>
<dbReference type="SUPFAM" id="SSF48452">
    <property type="entry name" value="TPR-like"/>
    <property type="match status" value="1"/>
</dbReference>
<keyword evidence="4" id="KW-1185">Reference proteome</keyword>
<evidence type="ECO:0000256" key="2">
    <source>
        <dbReference type="SAM" id="Coils"/>
    </source>
</evidence>